<reference evidence="1" key="2">
    <citation type="submission" date="2021-03" db="UniProtKB">
        <authorList>
            <consortium name="EnsemblPlants"/>
        </authorList>
    </citation>
    <scope>IDENTIFICATION</scope>
</reference>
<dbReference type="PANTHER" id="PTHR33974">
    <property type="entry name" value="VASCULAR-RELATED UNKNOWN PROTEIN 1-RELATED"/>
    <property type="match status" value="1"/>
</dbReference>
<reference evidence="1" key="1">
    <citation type="journal article" date="2017" name="Nature">
        <title>The genome of Chenopodium quinoa.</title>
        <authorList>
            <person name="Jarvis D.E."/>
            <person name="Ho Y.S."/>
            <person name="Lightfoot D.J."/>
            <person name="Schmoeckel S.M."/>
            <person name="Li B."/>
            <person name="Borm T.J.A."/>
            <person name="Ohyanagi H."/>
            <person name="Mineta K."/>
            <person name="Michell C.T."/>
            <person name="Saber N."/>
            <person name="Kharbatia N.M."/>
            <person name="Rupper R.R."/>
            <person name="Sharp A.R."/>
            <person name="Dally N."/>
            <person name="Boughton B.A."/>
            <person name="Woo Y.H."/>
            <person name="Gao G."/>
            <person name="Schijlen E.G.W.M."/>
            <person name="Guo X."/>
            <person name="Momin A.A."/>
            <person name="Negrao S."/>
            <person name="Al-Babili S."/>
            <person name="Gehring C."/>
            <person name="Roessner U."/>
            <person name="Jung C."/>
            <person name="Murphy K."/>
            <person name="Arold S.T."/>
            <person name="Gojobori T."/>
            <person name="van der Linden C.G."/>
            <person name="van Loo E.N."/>
            <person name="Jellen E.N."/>
            <person name="Maughan P.J."/>
            <person name="Tester M."/>
        </authorList>
    </citation>
    <scope>NUCLEOTIDE SEQUENCE [LARGE SCALE GENOMIC DNA]</scope>
    <source>
        <strain evidence="1">cv. PI 614886</strain>
    </source>
</reference>
<dbReference type="EnsemblPlants" id="AUR62008775-RA">
    <property type="protein sequence ID" value="AUR62008775-RA:cds"/>
    <property type="gene ID" value="AUR62008775"/>
</dbReference>
<organism evidence="1 2">
    <name type="scientific">Chenopodium quinoa</name>
    <name type="common">Quinoa</name>
    <dbReference type="NCBI Taxonomy" id="63459"/>
    <lineage>
        <taxon>Eukaryota</taxon>
        <taxon>Viridiplantae</taxon>
        <taxon>Streptophyta</taxon>
        <taxon>Embryophyta</taxon>
        <taxon>Tracheophyta</taxon>
        <taxon>Spermatophyta</taxon>
        <taxon>Magnoliopsida</taxon>
        <taxon>eudicotyledons</taxon>
        <taxon>Gunneridae</taxon>
        <taxon>Pentapetalae</taxon>
        <taxon>Caryophyllales</taxon>
        <taxon>Chenopodiaceae</taxon>
        <taxon>Chenopodioideae</taxon>
        <taxon>Atripliceae</taxon>
        <taxon>Chenopodium</taxon>
    </lineage>
</organism>
<keyword evidence="2" id="KW-1185">Reference proteome</keyword>
<dbReference type="AlphaFoldDB" id="A0A803LA86"/>
<evidence type="ECO:0000313" key="2">
    <source>
        <dbReference type="Proteomes" id="UP000596660"/>
    </source>
</evidence>
<dbReference type="KEGG" id="cqi:110727775"/>
<dbReference type="Gramene" id="AUR62008775-RA">
    <property type="protein sequence ID" value="AUR62008775-RA:cds"/>
    <property type="gene ID" value="AUR62008775"/>
</dbReference>
<name>A0A803LA86_CHEQI</name>
<dbReference type="OrthoDB" id="779856at2759"/>
<dbReference type="Proteomes" id="UP000596660">
    <property type="component" value="Unplaced"/>
</dbReference>
<dbReference type="GO" id="GO:0010089">
    <property type="term" value="P:xylem development"/>
    <property type="evidence" value="ECO:0007669"/>
    <property type="project" value="InterPro"/>
</dbReference>
<dbReference type="GeneID" id="110727775"/>
<evidence type="ECO:0000313" key="1">
    <source>
        <dbReference type="EnsemblPlants" id="AUR62008775-RA:cds"/>
    </source>
</evidence>
<dbReference type="RefSeq" id="XP_021763042.1">
    <property type="nucleotide sequence ID" value="XM_021907350.1"/>
</dbReference>
<sequence length="171" mass="19468">MAYSMMSTTNHKTRCMSSSKFEASDWIKLDLEDFINDEDYDDIEDSSLFSSFETSSNYSGAASNFLLQENRENLMSKKRKTMEQATFVDHELEDTASSPVQSPKVNYLNLFYMKSKDEIESRDICQMQENGHNNSRQAGDSTNTGSLESELRKKGLCLIPTSMLLNYLSAN</sequence>
<proteinExistence type="predicted"/>
<accession>A0A803LA86</accession>
<dbReference type="InterPro" id="IPR039280">
    <property type="entry name" value="VUP"/>
</dbReference>
<gene>
    <name evidence="1" type="primary">LOC110727775</name>
</gene>
<protein>
    <submittedName>
        <fullName evidence="1">Uncharacterized protein</fullName>
    </submittedName>
</protein>
<dbReference type="PANTHER" id="PTHR33974:SF2">
    <property type="entry name" value="VASCULAR-RELATED UNKNOWN PROTEIN 1"/>
    <property type="match status" value="1"/>
</dbReference>